<dbReference type="InterPro" id="IPR007300">
    <property type="entry name" value="CidB/LrgB"/>
</dbReference>
<dbReference type="AlphaFoldDB" id="A0A4P7VN04"/>
<reference evidence="6 7" key="1">
    <citation type="submission" date="2019-02" db="EMBL/GenBank/DDBJ databases">
        <title>Isolation and identification of novel species under the genus Muribaculum.</title>
        <authorList>
            <person name="Miyake S."/>
            <person name="Ding Y."/>
            <person name="Low A."/>
            <person name="Soh M."/>
            <person name="Seedorf H."/>
        </authorList>
    </citation>
    <scope>NUCLEOTIDE SEQUENCE [LARGE SCALE GENOMIC DNA]</scope>
    <source>
        <strain evidence="6 7">TLL-A4</strain>
    </source>
</reference>
<evidence type="ECO:0000256" key="5">
    <source>
        <dbReference type="SAM" id="Phobius"/>
    </source>
</evidence>
<feature type="transmembrane region" description="Helical" evidence="5">
    <location>
        <begin position="6"/>
        <end position="24"/>
    </location>
</feature>
<evidence type="ECO:0000256" key="1">
    <source>
        <dbReference type="ARBA" id="ARBA00004141"/>
    </source>
</evidence>
<evidence type="ECO:0000313" key="6">
    <source>
        <dbReference type="EMBL" id="QCD34568.1"/>
    </source>
</evidence>
<dbReference type="Pfam" id="PF04172">
    <property type="entry name" value="LrgB"/>
    <property type="match status" value="1"/>
</dbReference>
<gene>
    <name evidence="6" type="ORF">E7746_01060</name>
</gene>
<dbReference type="RefSeq" id="WP_136409568.1">
    <property type="nucleotide sequence ID" value="NZ_CP039393.1"/>
</dbReference>
<feature type="transmembrane region" description="Helical" evidence="5">
    <location>
        <begin position="202"/>
        <end position="225"/>
    </location>
</feature>
<evidence type="ECO:0000256" key="4">
    <source>
        <dbReference type="ARBA" id="ARBA00023136"/>
    </source>
</evidence>
<keyword evidence="4 5" id="KW-0472">Membrane</keyword>
<evidence type="ECO:0000256" key="3">
    <source>
        <dbReference type="ARBA" id="ARBA00022989"/>
    </source>
</evidence>
<proteinExistence type="predicted"/>
<keyword evidence="7" id="KW-1185">Reference proteome</keyword>
<name>A0A4P7VN04_9BACT</name>
<evidence type="ECO:0000256" key="2">
    <source>
        <dbReference type="ARBA" id="ARBA00022692"/>
    </source>
</evidence>
<feature type="transmembrane region" description="Helical" evidence="5">
    <location>
        <begin position="141"/>
        <end position="165"/>
    </location>
</feature>
<keyword evidence="3 5" id="KW-1133">Transmembrane helix</keyword>
<dbReference type="KEGG" id="mgod:E7746_01060"/>
<dbReference type="PANTHER" id="PTHR30249">
    <property type="entry name" value="PUTATIVE SEROTONIN TRANSPORTER"/>
    <property type="match status" value="1"/>
</dbReference>
<dbReference type="EMBL" id="CP039393">
    <property type="protein sequence ID" value="QCD34568.1"/>
    <property type="molecule type" value="Genomic_DNA"/>
</dbReference>
<comment type="subcellular location">
    <subcellularLocation>
        <location evidence="1">Membrane</location>
        <topology evidence="1">Multi-pass membrane protein</topology>
    </subcellularLocation>
</comment>
<feature type="transmembrane region" description="Helical" evidence="5">
    <location>
        <begin position="36"/>
        <end position="54"/>
    </location>
</feature>
<evidence type="ECO:0000313" key="7">
    <source>
        <dbReference type="Proteomes" id="UP000297031"/>
    </source>
</evidence>
<sequence>MSFLDNQYFLLALTFIIYVASQLLQRRTGISMLNPILLSTVAIIVFLLVCDIDYDTYSKGGEFIDFWLKPAVVALGVPLYRQLESIKKQFLPILLAEVAGCIVGIASVVIVAQMLGASREVVMSLASKSVTTPIAIEVTQAIGGIPALTAAVVVCTGIFGGMTGFRMMKLSRVKSPIAQGLSMGTAAHAVGTSVAMETGYRYGAFSSLGLTINGLFTALLTPFILELLGYTL</sequence>
<dbReference type="GO" id="GO:0016020">
    <property type="term" value="C:membrane"/>
    <property type="evidence" value="ECO:0007669"/>
    <property type="project" value="UniProtKB-SubCell"/>
</dbReference>
<dbReference type="PANTHER" id="PTHR30249:SF0">
    <property type="entry name" value="PLASTIDAL GLYCOLATE_GLYCERATE TRANSLOCATOR 1, CHLOROPLASTIC"/>
    <property type="match status" value="1"/>
</dbReference>
<dbReference type="OrthoDB" id="9811701at2"/>
<accession>A0A4P7VN04</accession>
<organism evidence="6 7">
    <name type="scientific">Muribaculum gordoncarteri</name>
    <dbReference type="NCBI Taxonomy" id="2530390"/>
    <lineage>
        <taxon>Bacteria</taxon>
        <taxon>Pseudomonadati</taxon>
        <taxon>Bacteroidota</taxon>
        <taxon>Bacteroidia</taxon>
        <taxon>Bacteroidales</taxon>
        <taxon>Muribaculaceae</taxon>
        <taxon>Muribaculum</taxon>
    </lineage>
</organism>
<protein>
    <submittedName>
        <fullName evidence="6">LrgB family protein</fullName>
    </submittedName>
</protein>
<feature type="transmembrane region" description="Helical" evidence="5">
    <location>
        <begin position="90"/>
        <end position="115"/>
    </location>
</feature>
<keyword evidence="2 5" id="KW-0812">Transmembrane</keyword>
<dbReference type="Proteomes" id="UP000297031">
    <property type="component" value="Chromosome"/>
</dbReference>